<accession>A0A398CSI5</accession>
<reference evidence="1 2" key="1">
    <citation type="submission" date="2018-09" db="EMBL/GenBank/DDBJ databases">
        <title>Discovery and Ecogenomic Context for Candidatus Cryosericales, a Global Caldiserica Order Active in Thawing Permafrost.</title>
        <authorList>
            <person name="Martinez M.A."/>
            <person name="Woodcroft B.J."/>
            <person name="Ignacio Espinoza J.C."/>
            <person name="Zayed A."/>
            <person name="Singleton C.M."/>
            <person name="Boyd J."/>
            <person name="Li Y.-F."/>
            <person name="Purvine S."/>
            <person name="Maughan H."/>
            <person name="Hodgkins S.B."/>
            <person name="Anderson D."/>
            <person name="Sederholm M."/>
            <person name="Temperton B."/>
            <person name="Saleska S.R."/>
            <person name="Tyson G.W."/>
            <person name="Rich V.I."/>
        </authorList>
    </citation>
    <scope>NUCLEOTIDE SEQUENCE [LARGE SCALE GENOMIC DNA]</scope>
    <source>
        <strain evidence="1 2">SMC7</strain>
    </source>
</reference>
<dbReference type="Proteomes" id="UP000266328">
    <property type="component" value="Unassembled WGS sequence"/>
</dbReference>
<dbReference type="OrthoDB" id="9805869at2"/>
<dbReference type="EMBL" id="QXIS01000035">
    <property type="protein sequence ID" value="RIE05565.1"/>
    <property type="molecule type" value="Genomic_DNA"/>
</dbReference>
<keyword evidence="2" id="KW-1185">Reference proteome</keyword>
<dbReference type="RefSeq" id="WP_119089652.1">
    <property type="nucleotide sequence ID" value="NZ_QXIS01000035.1"/>
</dbReference>
<sequence>MNINTRIWENSITDLPQGDQQAEQFEHYAREFFMPDSIAPSVYLANVAALMEQAVEENGVQPTPSAARMALSMQHPTGFPTWFLAAYPDVALWFSSQDGPDRKAVDAEVTRRSAASGAATSHLVDENGFFAHAVLRTLIDLYRECTTSVLECTAPDADLQEEGAAGSTDEQALTAQQAVDLMAANITRYERELATSYGDRFAGMQPRLTVAGLLQLGYYVLVDHVIPLATIVQAADESASADDPVVEFVERLEIEVFCAEGGEGERKRIEDTCHLLRSRILDVVLQTRADFDETPSLTAATSNFMELAQFESLRQAIGIRPTS</sequence>
<protein>
    <submittedName>
        <fullName evidence="1">Uncharacterized protein</fullName>
    </submittedName>
</protein>
<dbReference type="AlphaFoldDB" id="A0A398CSI5"/>
<evidence type="ECO:0000313" key="2">
    <source>
        <dbReference type="Proteomes" id="UP000266328"/>
    </source>
</evidence>
<proteinExistence type="predicted"/>
<organism evidence="1 2">
    <name type="scientific">Candidatus Cryosericum terrychapinii</name>
    <dbReference type="NCBI Taxonomy" id="2290919"/>
    <lineage>
        <taxon>Bacteria</taxon>
        <taxon>Pseudomonadati</taxon>
        <taxon>Caldisericota/Cryosericota group</taxon>
        <taxon>Candidatus Cryosericota</taxon>
        <taxon>Candidatus Cryosericia</taxon>
        <taxon>Candidatus Cryosericales</taxon>
        <taxon>Candidatus Cryosericaceae</taxon>
        <taxon>Candidatus Cryosericum</taxon>
    </lineage>
</organism>
<comment type="caution">
    <text evidence="1">The sequence shown here is derived from an EMBL/GenBank/DDBJ whole genome shotgun (WGS) entry which is preliminary data.</text>
</comment>
<gene>
    <name evidence="1" type="ORF">SMC7_07080</name>
</gene>
<name>A0A398CSI5_9BACT</name>
<evidence type="ECO:0000313" key="1">
    <source>
        <dbReference type="EMBL" id="RIE05565.1"/>
    </source>
</evidence>